<sequence length="506" mass="56467">MYIDRMTNRNSSKNPILLEAMSIFLGIIAITALSHVVDDYLGLAGVSFLYLILVIWVSYKSQLVTSIFVAIGSFLLINFFYVEPRYTFVIGSIESWSALLGFLLVSIAITSLVHQLRRQKDIAEKETFKANLLRAIIEIFSVETDSTDALQKFCLLLKSELGCDVAILKLDPITKDSIELASSRPGELKLDSWYLSHAIEYGTMLGPHTGTLEAIDYWCVPFGRFYKSHDLPALVIERTHEENIEVSLIRAIADQLSVHYQKRIAEIKAKDAGELAHRESMQKTFLSSVSHDMRTPLTTIIGASSSLLQQGKQLGEAQSIKLLELIHSEAVYLNDSTENILSLVKLGMADGNQLRMDWQSPEEIVGAVMARYSSREIKPSLTLVINAKDELIYGDQALIVLALTNLIENAAKATVSSKPIQILVDRVEDEIRIGVIDEGTGFPKDFDKNLVGYQQSYQRNKKGFGLGLSIVRAVMDKHEGRLLFESEFGGEKRTYVGMAFPFRASA</sequence>
<dbReference type="InterPro" id="IPR003594">
    <property type="entry name" value="HATPase_dom"/>
</dbReference>
<feature type="transmembrane region" description="Helical" evidence="13">
    <location>
        <begin position="40"/>
        <end position="57"/>
    </location>
</feature>
<dbReference type="EMBL" id="CP028942">
    <property type="protein sequence ID" value="QKM65263.1"/>
    <property type="molecule type" value="Genomic_DNA"/>
</dbReference>
<evidence type="ECO:0000256" key="3">
    <source>
        <dbReference type="ARBA" id="ARBA00012438"/>
    </source>
</evidence>
<protein>
    <recommendedName>
        <fullName evidence="3">histidine kinase</fullName>
        <ecNumber evidence="3">2.7.13.3</ecNumber>
    </recommendedName>
</protein>
<evidence type="ECO:0000256" key="8">
    <source>
        <dbReference type="ARBA" id="ARBA00022777"/>
    </source>
</evidence>
<comment type="catalytic activity">
    <reaction evidence="1">
        <text>ATP + protein L-histidine = ADP + protein N-phospho-L-histidine.</text>
        <dbReference type="EC" id="2.7.13.3"/>
    </reaction>
</comment>
<dbReference type="PROSITE" id="PS50109">
    <property type="entry name" value="HIS_KIN"/>
    <property type="match status" value="1"/>
</dbReference>
<keyword evidence="8" id="KW-0418">Kinase</keyword>
<dbReference type="PANTHER" id="PTHR45569:SF1">
    <property type="entry name" value="SENSOR PROTEIN KDPD"/>
    <property type="match status" value="1"/>
</dbReference>
<dbReference type="Pfam" id="PF00512">
    <property type="entry name" value="HisKA"/>
    <property type="match status" value="1"/>
</dbReference>
<feature type="domain" description="Histidine kinase" evidence="14">
    <location>
        <begin position="288"/>
        <end position="504"/>
    </location>
</feature>
<dbReference type="InterPro" id="IPR005467">
    <property type="entry name" value="His_kinase_dom"/>
</dbReference>
<keyword evidence="4" id="KW-0597">Phosphoprotein</keyword>
<evidence type="ECO:0000256" key="12">
    <source>
        <dbReference type="ARBA" id="ARBA00023136"/>
    </source>
</evidence>
<reference evidence="15 16" key="1">
    <citation type="submission" date="2018-04" db="EMBL/GenBank/DDBJ databases">
        <title>Polynucleobacter sp. UH21B genome.</title>
        <authorList>
            <person name="Hahn M.W."/>
        </authorList>
    </citation>
    <scope>NUCLEOTIDE SEQUENCE [LARGE SCALE GENOMIC DNA]</scope>
    <source>
        <strain evidence="15 16">MWH-UH21B</strain>
    </source>
</reference>
<dbReference type="PRINTS" id="PR00344">
    <property type="entry name" value="BCTRLSENSOR"/>
</dbReference>
<dbReference type="GO" id="GO:0005524">
    <property type="term" value="F:ATP binding"/>
    <property type="evidence" value="ECO:0007669"/>
    <property type="project" value="UniProtKB-KW"/>
</dbReference>
<organism evidence="15 16">
    <name type="scientific">Polynucleobacter tropicus</name>
    <dbReference type="NCBI Taxonomy" id="1743174"/>
    <lineage>
        <taxon>Bacteria</taxon>
        <taxon>Pseudomonadati</taxon>
        <taxon>Pseudomonadota</taxon>
        <taxon>Betaproteobacteria</taxon>
        <taxon>Burkholderiales</taxon>
        <taxon>Burkholderiaceae</taxon>
        <taxon>Polynucleobacter</taxon>
    </lineage>
</organism>
<evidence type="ECO:0000313" key="15">
    <source>
        <dbReference type="EMBL" id="QKM65263.1"/>
    </source>
</evidence>
<dbReference type="Pfam" id="PF13493">
    <property type="entry name" value="DUF4118"/>
    <property type="match status" value="1"/>
</dbReference>
<dbReference type="Gene3D" id="1.10.287.130">
    <property type="match status" value="1"/>
</dbReference>
<dbReference type="InterPro" id="IPR025201">
    <property type="entry name" value="KdpD_TM"/>
</dbReference>
<dbReference type="AlphaFoldDB" id="A0A6M9Q7K1"/>
<keyword evidence="5" id="KW-0808">Transferase</keyword>
<evidence type="ECO:0000259" key="14">
    <source>
        <dbReference type="PROSITE" id="PS50109"/>
    </source>
</evidence>
<dbReference type="SUPFAM" id="SSF47384">
    <property type="entry name" value="Homodimeric domain of signal transducing histidine kinase"/>
    <property type="match status" value="1"/>
</dbReference>
<dbReference type="KEGG" id="ptrp:DCO17_08470"/>
<dbReference type="CDD" id="cd00082">
    <property type="entry name" value="HisKA"/>
    <property type="match status" value="1"/>
</dbReference>
<feature type="transmembrane region" description="Helical" evidence="13">
    <location>
        <begin position="16"/>
        <end position="34"/>
    </location>
</feature>
<keyword evidence="7" id="KW-0547">Nucleotide-binding</keyword>
<evidence type="ECO:0000256" key="4">
    <source>
        <dbReference type="ARBA" id="ARBA00022553"/>
    </source>
</evidence>
<dbReference type="SUPFAM" id="SSF55874">
    <property type="entry name" value="ATPase domain of HSP90 chaperone/DNA topoisomerase II/histidine kinase"/>
    <property type="match status" value="1"/>
</dbReference>
<name>A0A6M9Q7K1_9BURK</name>
<dbReference type="InterPro" id="IPR004358">
    <property type="entry name" value="Sig_transdc_His_kin-like_C"/>
</dbReference>
<feature type="transmembrane region" description="Helical" evidence="13">
    <location>
        <begin position="64"/>
        <end position="82"/>
    </location>
</feature>
<dbReference type="GO" id="GO:0000155">
    <property type="term" value="F:phosphorelay sensor kinase activity"/>
    <property type="evidence" value="ECO:0007669"/>
    <property type="project" value="InterPro"/>
</dbReference>
<comment type="subcellular location">
    <subcellularLocation>
        <location evidence="2">Membrane</location>
        <topology evidence="2">Multi-pass membrane protein</topology>
    </subcellularLocation>
</comment>
<keyword evidence="10 13" id="KW-1133">Transmembrane helix</keyword>
<evidence type="ECO:0000256" key="6">
    <source>
        <dbReference type="ARBA" id="ARBA00022692"/>
    </source>
</evidence>
<dbReference type="Pfam" id="PF02518">
    <property type="entry name" value="HATPase_c"/>
    <property type="match status" value="1"/>
</dbReference>
<keyword evidence="12 13" id="KW-0472">Membrane</keyword>
<keyword evidence="11" id="KW-0902">Two-component regulatory system</keyword>
<evidence type="ECO:0000256" key="11">
    <source>
        <dbReference type="ARBA" id="ARBA00023012"/>
    </source>
</evidence>
<evidence type="ECO:0000256" key="10">
    <source>
        <dbReference type="ARBA" id="ARBA00022989"/>
    </source>
</evidence>
<dbReference type="Gene3D" id="3.30.565.10">
    <property type="entry name" value="Histidine kinase-like ATPase, C-terminal domain"/>
    <property type="match status" value="1"/>
</dbReference>
<dbReference type="SMART" id="SM00388">
    <property type="entry name" value="HisKA"/>
    <property type="match status" value="1"/>
</dbReference>
<dbReference type="EC" id="2.7.13.3" evidence="3"/>
<dbReference type="Gene3D" id="1.20.120.620">
    <property type="entry name" value="Backbone structure of the membrane domain of e. Coli histidine kinase receptor kdpd"/>
    <property type="match status" value="1"/>
</dbReference>
<evidence type="ECO:0000313" key="16">
    <source>
        <dbReference type="Proteomes" id="UP000503312"/>
    </source>
</evidence>
<evidence type="ECO:0000256" key="2">
    <source>
        <dbReference type="ARBA" id="ARBA00004141"/>
    </source>
</evidence>
<keyword evidence="9" id="KW-0067">ATP-binding</keyword>
<dbReference type="GO" id="GO:0005886">
    <property type="term" value="C:plasma membrane"/>
    <property type="evidence" value="ECO:0007669"/>
    <property type="project" value="TreeGrafter"/>
</dbReference>
<gene>
    <name evidence="15" type="ORF">DCO17_08470</name>
</gene>
<evidence type="ECO:0000256" key="9">
    <source>
        <dbReference type="ARBA" id="ARBA00022840"/>
    </source>
</evidence>
<keyword evidence="16" id="KW-1185">Reference proteome</keyword>
<evidence type="ECO:0000256" key="7">
    <source>
        <dbReference type="ARBA" id="ARBA00022741"/>
    </source>
</evidence>
<evidence type="ECO:0000256" key="13">
    <source>
        <dbReference type="SAM" id="Phobius"/>
    </source>
</evidence>
<dbReference type="Proteomes" id="UP000503312">
    <property type="component" value="Chromosome"/>
</dbReference>
<keyword evidence="6 13" id="KW-0812">Transmembrane</keyword>
<dbReference type="InterPro" id="IPR003661">
    <property type="entry name" value="HisK_dim/P_dom"/>
</dbReference>
<evidence type="ECO:0000256" key="5">
    <source>
        <dbReference type="ARBA" id="ARBA00022679"/>
    </source>
</evidence>
<dbReference type="InterPro" id="IPR052023">
    <property type="entry name" value="Histidine_kinase_KdpD"/>
</dbReference>
<proteinExistence type="predicted"/>
<dbReference type="InterPro" id="IPR036097">
    <property type="entry name" value="HisK_dim/P_sf"/>
</dbReference>
<dbReference type="InterPro" id="IPR038318">
    <property type="entry name" value="KdpD_sf"/>
</dbReference>
<accession>A0A6M9Q7K1</accession>
<feature type="transmembrane region" description="Helical" evidence="13">
    <location>
        <begin position="88"/>
        <end position="113"/>
    </location>
</feature>
<dbReference type="PANTHER" id="PTHR45569">
    <property type="entry name" value="SENSOR PROTEIN KDPD"/>
    <property type="match status" value="1"/>
</dbReference>
<dbReference type="InterPro" id="IPR036890">
    <property type="entry name" value="HATPase_C_sf"/>
</dbReference>
<evidence type="ECO:0000256" key="1">
    <source>
        <dbReference type="ARBA" id="ARBA00000085"/>
    </source>
</evidence>
<dbReference type="SMART" id="SM00387">
    <property type="entry name" value="HATPase_c"/>
    <property type="match status" value="1"/>
</dbReference>